<comment type="caution">
    <text evidence="1">The sequence shown here is derived from an EMBL/GenBank/DDBJ whole genome shotgun (WGS) entry which is preliminary data.</text>
</comment>
<protein>
    <submittedName>
        <fullName evidence="1">Uncharacterized protein</fullName>
    </submittedName>
</protein>
<dbReference type="Proteomes" id="UP000216454">
    <property type="component" value="Unassembled WGS sequence"/>
</dbReference>
<accession>A0A261EPS0</accession>
<evidence type="ECO:0000313" key="2">
    <source>
        <dbReference type="Proteomes" id="UP000216454"/>
    </source>
</evidence>
<dbReference type="AlphaFoldDB" id="A0A261EPS0"/>
<gene>
    <name evidence="1" type="ORF">PSSU_1674</name>
</gene>
<dbReference type="InterPro" id="IPR012340">
    <property type="entry name" value="NA-bd_OB-fold"/>
</dbReference>
<reference evidence="1 2" key="1">
    <citation type="journal article" date="2017" name="BMC Genomics">
        <title>Comparative genomic and phylogenomic analyses of the Bifidobacteriaceae family.</title>
        <authorList>
            <person name="Lugli G.A."/>
            <person name="Milani C."/>
            <person name="Turroni F."/>
            <person name="Duranti S."/>
            <person name="Mancabelli L."/>
            <person name="Mangifesta M."/>
            <person name="Ferrario C."/>
            <person name="Modesto M."/>
            <person name="Mattarelli P."/>
            <person name="Jiri K."/>
            <person name="van Sinderen D."/>
            <person name="Ventura M."/>
        </authorList>
    </citation>
    <scope>NUCLEOTIDE SEQUENCE [LARGE SCALE GENOMIC DNA]</scope>
    <source>
        <strain evidence="1 2">DSM 24744</strain>
    </source>
</reference>
<dbReference type="RefSeq" id="WP_157847256.1">
    <property type="nucleotide sequence ID" value="NZ_MWWQ01000019.1"/>
</dbReference>
<dbReference type="EMBL" id="MWWQ01000019">
    <property type="protein sequence ID" value="OZG48850.1"/>
    <property type="molecule type" value="Genomic_DNA"/>
</dbReference>
<evidence type="ECO:0000313" key="1">
    <source>
        <dbReference type="EMBL" id="OZG48850.1"/>
    </source>
</evidence>
<dbReference type="OrthoDB" id="9786575at2"/>
<organism evidence="1 2">
    <name type="scientific">Pseudoscardovia suis</name>
    <dbReference type="NCBI Taxonomy" id="987063"/>
    <lineage>
        <taxon>Bacteria</taxon>
        <taxon>Bacillati</taxon>
        <taxon>Actinomycetota</taxon>
        <taxon>Actinomycetes</taxon>
        <taxon>Bifidobacteriales</taxon>
        <taxon>Bifidobacteriaceae</taxon>
        <taxon>Pseudoscardovia</taxon>
    </lineage>
</organism>
<name>A0A261EPS0_9BIFI</name>
<sequence>MNPHVNDTHVRTGVVRLGNLHLYKPHAYKEKDAKETSGAPKYDLVLAFDKTGDKPDIKATSLAQQAAIQRLEARGEWDDTIGGLLAFKDADVSKVAESASSKKLVILSEKRPQLKGKWSLKLTAKANRRPTVKYVDSDGIIRDMPVPIIDPDPSNAAQVAEADARRALWDSLVYAGQNAVVSFTFTGWRTNLGQGTSANIDNILILGGGTPAGLVPFEEDFDAKTLDEVHEWVEGNVNRPESDVPDAVDEPGDDAFAVPAF</sequence>
<dbReference type="Gene3D" id="2.40.50.140">
    <property type="entry name" value="Nucleic acid-binding proteins"/>
    <property type="match status" value="1"/>
</dbReference>
<keyword evidence="2" id="KW-1185">Reference proteome</keyword>
<proteinExistence type="predicted"/>